<dbReference type="GO" id="GO:0005634">
    <property type="term" value="C:nucleus"/>
    <property type="evidence" value="ECO:0007669"/>
    <property type="project" value="UniProtKB-SubCell"/>
</dbReference>
<keyword evidence="4" id="KW-0234">DNA repair</keyword>
<keyword evidence="4" id="KW-0227">DNA damage</keyword>
<evidence type="ECO:0000256" key="1">
    <source>
        <dbReference type="ARBA" id="ARBA00004123"/>
    </source>
</evidence>
<dbReference type="EMBL" id="LR788021">
    <property type="protein sequence ID" value="CAB3263883.1"/>
    <property type="molecule type" value="mRNA"/>
</dbReference>
<evidence type="ECO:0000259" key="5">
    <source>
        <dbReference type="Pfam" id="PF12460"/>
    </source>
</evidence>
<sequence length="938" mass="104244">MDIFVEKYFSDSGLEREQLVSEAALNIQTGGNKILALVEALGVHLTSTDVAVRIKACELLSAVLKKLPSAVLSASELNVIVNFLCCRLQDHYTLQPAVVDGLCWASSSTQLSNLSTEGMLKALFKEVHVQSCLQGERYKVYLLLTNIFDQHKIVCSTMGRDFLYNFIQAIDGEQDPRNLLVIFQLATDIIKSGFNLANLAEDLFEVTSCYFPIDFNPSASNKKATITNKDLVLGLRAVLSSTRVFAKFCIPLMLEKLDSDVQGAKIDSLQTLTACLPEYAKADMEPFVSTIWKAVKREVVHSVSEEAEKCGLQLLTQLVKSVSEWPIDEHDGRVDLYLFLSEIIDDCLSHIKEPIQDKLKWMSVQMILACARASSDACSEVVKSVVPLILQQAFESGKEPSGVTPVRMDNAFDMLVQILIICKPFIFYEHPLLPFKAELLELIKSMLVHKKSKNLQCSAVTASAALFAQKILSNDEVESMAMLLLDILLDEHHDVSLRNDVKATVGYLATMQSHIVRRCMLPKVVEELKSIDVSCKQSQRLKVLLECATALSGHFEIFQDVIKPLMTKVSECSLDEDHCIFLKEIMLGLKAITDCYLSDHMYTEYMALNVCLPLLKLCVQGALSPSAPGQCCASCEDSSSGYSQDCITLPLMQSAGTIMRNVCQKLRPGNTANFVSSLISDLYVNNDLLAFDIKTKPTFPFLPLDASLYPLQTRTVCFLTASLCAFDRAVTIPNVDQLQHKLMSLAMHSPDLPTYVAAAKTFAGFINKQDQISTELLEKTLDNVSKAFDKKQKAGAPSNKTQSMTLLIWTTKALAQRNTARTMDFVDLIMTQFGVAEIGEMAAAGFSVLMRESEEVLNSASHAITKMMYKQRFFLLVLPKIVNAFETMKLDNNAPQEEENQNKKANYLTALAEMLVLIPKQVGLLLFLLVDSKVKNMH</sequence>
<accession>A0A6F9DLP2</accession>
<evidence type="ECO:0000256" key="2">
    <source>
        <dbReference type="ARBA" id="ARBA00022737"/>
    </source>
</evidence>
<keyword evidence="3 4" id="KW-0539">Nucleus</keyword>
<dbReference type="SUPFAM" id="SSF48371">
    <property type="entry name" value="ARM repeat"/>
    <property type="match status" value="1"/>
</dbReference>
<dbReference type="Pfam" id="PF12460">
    <property type="entry name" value="MMS19_C"/>
    <property type="match status" value="1"/>
</dbReference>
<comment type="subcellular location">
    <subcellularLocation>
        <location evidence="4">Cytoplasm</location>
        <location evidence="4">Cytoskeleton</location>
        <location evidence="4">Spindle</location>
    </subcellularLocation>
    <subcellularLocation>
        <location evidence="1 4">Nucleus</location>
    </subcellularLocation>
</comment>
<dbReference type="GO" id="GO:0051604">
    <property type="term" value="P:protein maturation"/>
    <property type="evidence" value="ECO:0007669"/>
    <property type="project" value="UniProtKB-UniRule"/>
</dbReference>
<evidence type="ECO:0000256" key="4">
    <source>
        <dbReference type="RuleBase" id="RU367072"/>
    </source>
</evidence>
<keyword evidence="2" id="KW-0677">Repeat</keyword>
<comment type="similarity">
    <text evidence="4">Belongs to the MET18/MMS19 family.</text>
</comment>
<organism evidence="7">
    <name type="scientific">Phallusia mammillata</name>
    <dbReference type="NCBI Taxonomy" id="59560"/>
    <lineage>
        <taxon>Eukaryota</taxon>
        <taxon>Metazoa</taxon>
        <taxon>Chordata</taxon>
        <taxon>Tunicata</taxon>
        <taxon>Ascidiacea</taxon>
        <taxon>Phlebobranchia</taxon>
        <taxon>Ascidiidae</taxon>
        <taxon>Phallusia</taxon>
    </lineage>
</organism>
<dbReference type="PANTHER" id="PTHR12891">
    <property type="entry name" value="DNA REPAIR/TRANSCRIPTION PROTEIN MET18/MMS19"/>
    <property type="match status" value="1"/>
</dbReference>
<dbReference type="Pfam" id="PF14500">
    <property type="entry name" value="MMS19_N"/>
    <property type="match status" value="1"/>
</dbReference>
<keyword evidence="4" id="KW-0206">Cytoskeleton</keyword>
<proteinExistence type="evidence at transcript level"/>
<feature type="domain" description="MMS19 C-terminal" evidence="5">
    <location>
        <begin position="545"/>
        <end position="922"/>
    </location>
</feature>
<dbReference type="InterPro" id="IPR024687">
    <property type="entry name" value="MMS19_C"/>
</dbReference>
<dbReference type="GO" id="GO:0071817">
    <property type="term" value="C:MMXD complex"/>
    <property type="evidence" value="ECO:0007669"/>
    <property type="project" value="TreeGrafter"/>
</dbReference>
<reference evidence="7" key="1">
    <citation type="submission" date="2020-04" db="EMBL/GenBank/DDBJ databases">
        <authorList>
            <person name="Neveu A P."/>
        </authorList>
    </citation>
    <scope>NUCLEOTIDE SEQUENCE</scope>
    <source>
        <tissue evidence="7">Whole embryo</tissue>
    </source>
</reference>
<dbReference type="InterPro" id="IPR039920">
    <property type="entry name" value="MMS19"/>
</dbReference>
<evidence type="ECO:0000313" key="7">
    <source>
        <dbReference type="EMBL" id="CAB3263883.1"/>
    </source>
</evidence>
<feature type="domain" description="MMS19 N-terminal" evidence="6">
    <location>
        <begin position="38"/>
        <end position="301"/>
    </location>
</feature>
<dbReference type="GO" id="GO:0006281">
    <property type="term" value="P:DNA repair"/>
    <property type="evidence" value="ECO:0007669"/>
    <property type="project" value="UniProtKB-UniRule"/>
</dbReference>
<name>A0A6F9DLP2_9ASCI</name>
<dbReference type="InterPro" id="IPR016024">
    <property type="entry name" value="ARM-type_fold"/>
</dbReference>
<dbReference type="PANTHER" id="PTHR12891:SF0">
    <property type="entry name" value="MMS19 NUCLEOTIDE EXCISION REPAIR PROTEIN HOMOLOG"/>
    <property type="match status" value="1"/>
</dbReference>
<comment type="subunit">
    <text evidence="4">Component of the CIA complex.</text>
</comment>
<dbReference type="InterPro" id="IPR029240">
    <property type="entry name" value="MMS19_N"/>
</dbReference>
<comment type="function">
    <text evidence="4">Key component of the cytosolic iron-sulfur protein assembly (CIA) complex, a multiprotein complex that mediates the incorporation of iron-sulfur cluster into apoproteins specifically involved in DNA metabolism and genomic integrity. In the CIA complex, MMS19 acts as an adapter between early-acting CIA components and a subset of cellular target iron-sulfur proteins.</text>
</comment>
<dbReference type="GO" id="GO:0097361">
    <property type="term" value="C:cytosolic [4Fe-4S] assembly targeting complex"/>
    <property type="evidence" value="ECO:0007669"/>
    <property type="project" value="UniProtKB-UniRule"/>
</dbReference>
<keyword evidence="4" id="KW-0963">Cytoplasm</keyword>
<dbReference type="AlphaFoldDB" id="A0A6F9DLP2"/>
<gene>
    <name evidence="7" type="primary">Mms19-002</name>
</gene>
<dbReference type="GO" id="GO:0016226">
    <property type="term" value="P:iron-sulfur cluster assembly"/>
    <property type="evidence" value="ECO:0007669"/>
    <property type="project" value="UniProtKB-UniRule"/>
</dbReference>
<protein>
    <recommendedName>
        <fullName evidence="4">MMS19 nucleotide excision repair protein</fullName>
    </recommendedName>
</protein>
<evidence type="ECO:0000259" key="6">
    <source>
        <dbReference type="Pfam" id="PF14500"/>
    </source>
</evidence>
<evidence type="ECO:0000256" key="3">
    <source>
        <dbReference type="ARBA" id="ARBA00023242"/>
    </source>
</evidence>